<dbReference type="Pfam" id="PF01488">
    <property type="entry name" value="Shikimate_DH"/>
    <property type="match status" value="1"/>
</dbReference>
<feature type="domain" description="Shikimate dehydrogenase substrate binding N-terminal" evidence="2">
    <location>
        <begin position="267"/>
        <end position="347"/>
    </location>
</feature>
<dbReference type="Pfam" id="PF08501">
    <property type="entry name" value="Shikimate_dh_N"/>
    <property type="match status" value="1"/>
</dbReference>
<accession>A0AAD9U7J6</accession>
<feature type="domain" description="SDH C-terminal" evidence="3">
    <location>
        <begin position="511"/>
        <end position="541"/>
    </location>
</feature>
<dbReference type="PANTHER" id="PTHR21089">
    <property type="entry name" value="SHIKIMATE DEHYDROGENASE"/>
    <property type="match status" value="1"/>
</dbReference>
<dbReference type="PANTHER" id="PTHR21089:SF7">
    <property type="entry name" value="BIFUNCTIONAL 3-DEHYDROQUINATE DEHYDRATASE_SHIKIMATE DEHYDROGENASE, CHLOROPLASTIC-LIKE ISOFORM X1"/>
    <property type="match status" value="1"/>
</dbReference>
<dbReference type="CDD" id="cd00502">
    <property type="entry name" value="DHQase_I"/>
    <property type="match status" value="1"/>
</dbReference>
<dbReference type="InterPro" id="IPR001381">
    <property type="entry name" value="DHquinase_I"/>
</dbReference>
<dbReference type="HAMAP" id="MF_00222">
    <property type="entry name" value="Shikimate_DH_AroE"/>
    <property type="match status" value="1"/>
</dbReference>
<dbReference type="Pfam" id="PF01487">
    <property type="entry name" value="DHquinase_I"/>
    <property type="match status" value="2"/>
</dbReference>
<protein>
    <recommendedName>
        <fullName evidence="6">Shikimate dehydrogenase</fullName>
    </recommendedName>
</protein>
<evidence type="ECO:0000313" key="4">
    <source>
        <dbReference type="EMBL" id="KAK2649312.1"/>
    </source>
</evidence>
<dbReference type="SUPFAM" id="SSF51735">
    <property type="entry name" value="NAD(P)-binding Rossmann-fold domains"/>
    <property type="match status" value="1"/>
</dbReference>
<evidence type="ECO:0000259" key="1">
    <source>
        <dbReference type="Pfam" id="PF01488"/>
    </source>
</evidence>
<dbReference type="InterPro" id="IPR006151">
    <property type="entry name" value="Shikm_DH/Glu-tRNA_Rdtase"/>
</dbReference>
<evidence type="ECO:0000259" key="2">
    <source>
        <dbReference type="Pfam" id="PF08501"/>
    </source>
</evidence>
<evidence type="ECO:0000259" key="3">
    <source>
        <dbReference type="Pfam" id="PF18317"/>
    </source>
</evidence>
<dbReference type="GO" id="GO:0019632">
    <property type="term" value="P:shikimate metabolic process"/>
    <property type="evidence" value="ECO:0007669"/>
    <property type="project" value="TreeGrafter"/>
</dbReference>
<evidence type="ECO:0008006" key="6">
    <source>
        <dbReference type="Google" id="ProtNLM"/>
    </source>
</evidence>
<dbReference type="InterPro" id="IPR013785">
    <property type="entry name" value="Aldolase_TIM"/>
</dbReference>
<dbReference type="CDD" id="cd01065">
    <property type="entry name" value="NAD_bind_Shikimate_DH"/>
    <property type="match status" value="1"/>
</dbReference>
<dbReference type="Pfam" id="PF18317">
    <property type="entry name" value="SDH_C"/>
    <property type="match status" value="1"/>
</dbReference>
<dbReference type="FunFam" id="3.40.50.720:FF:000172">
    <property type="entry name" value="Bifunctional 3-dehydroquinate dehydratase/shikimate dehydrogenase, chloroplastic"/>
    <property type="match status" value="1"/>
</dbReference>
<dbReference type="SUPFAM" id="SSF51569">
    <property type="entry name" value="Aldolase"/>
    <property type="match status" value="1"/>
</dbReference>
<dbReference type="Gene3D" id="3.40.50.10860">
    <property type="entry name" value="Leucine Dehydrogenase, chain A, domain 1"/>
    <property type="match status" value="1"/>
</dbReference>
<dbReference type="SUPFAM" id="SSF53223">
    <property type="entry name" value="Aminoacid dehydrogenase-like, N-terminal domain"/>
    <property type="match status" value="1"/>
</dbReference>
<comment type="caution">
    <text evidence="4">The sequence shown here is derived from an EMBL/GenBank/DDBJ whole genome shotgun (WGS) entry which is preliminary data.</text>
</comment>
<dbReference type="InterPro" id="IPR022893">
    <property type="entry name" value="Shikimate_DH_fam"/>
</dbReference>
<proteinExistence type="inferred from homology"/>
<dbReference type="EMBL" id="JANJYI010000005">
    <property type="protein sequence ID" value="KAK2649312.1"/>
    <property type="molecule type" value="Genomic_DNA"/>
</dbReference>
<dbReference type="InterPro" id="IPR041121">
    <property type="entry name" value="SDH_C"/>
</dbReference>
<evidence type="ECO:0000313" key="5">
    <source>
        <dbReference type="Proteomes" id="UP001280121"/>
    </source>
</evidence>
<dbReference type="InterPro" id="IPR046346">
    <property type="entry name" value="Aminoacid_DH-like_N_sf"/>
</dbReference>
<dbReference type="InterPro" id="IPR036291">
    <property type="entry name" value="NAD(P)-bd_dom_sf"/>
</dbReference>
<dbReference type="InterPro" id="IPR013708">
    <property type="entry name" value="Shikimate_DH-bd_N"/>
</dbReference>
<sequence length="544" mass="59061">MVMGVVKNNLLVCTQLECKTSEEMLASMEKAKEEGADLVELCVDSMAPSSHISHIQILFKQRTLPSIVSYRLKSSRKSSRGGSKNSCLQVLKLALDLDVEFVEMDYEVASDMSMCELIYGRSNTKIIVSSYVNGGGRPSIEKLGDLIASMQATGADVIKLEIAVDYITDLAPIFQMLTYCQVLVSLSIDEIKKLFQQFKLWCFQVPLIAMAVGSRGLLSQLLGPKFGGFLVYGSLGGKSVPGLPTLVSLKQVYKLEHIDADTKVFGLVSNPVGHSKGPILHNPAFRHTQYNGIYVPMLVDDVKEFFTTYTGIDFAGFSVGIPHKEAAVACCDEVHPLAKSIGAVNTIIRRPIDGKLVGYNTDCEASISAIEDALRERNVNNGVASHNTSLLAGKTLVLVGAGGAGRALAFGAKSRGARVVIFNRNYERAKALAHAISGEALPYECLHEYCPENGMILANASAIGMEPNSNQSPIPKEALKAYDVVFDAVYTPRNTRLLREAAEVGATVVSGVEMFIRQALGQFRLFTGGLAPEDFMRKLVLEQF</sequence>
<feature type="domain" description="Quinate/shikimate 5-dehydrogenase/glutamyl-tRNA reductase" evidence="1">
    <location>
        <begin position="384"/>
        <end position="461"/>
    </location>
</feature>
<dbReference type="GO" id="GO:0003855">
    <property type="term" value="F:3-dehydroquinate dehydratase activity"/>
    <property type="evidence" value="ECO:0007669"/>
    <property type="project" value="InterPro"/>
</dbReference>
<name>A0AAD9U7J6_9ROSI</name>
<dbReference type="AlphaFoldDB" id="A0AAD9U7J6"/>
<dbReference type="Proteomes" id="UP001280121">
    <property type="component" value="Unassembled WGS sequence"/>
</dbReference>
<dbReference type="FunFam" id="3.40.50.10860:FF:000009">
    <property type="entry name" value="Bifunctional 3-dehydroquinate dehydratase/shikimate dehydrogenase, chloroplastic"/>
    <property type="match status" value="1"/>
</dbReference>
<dbReference type="Gene3D" id="3.40.50.720">
    <property type="entry name" value="NAD(P)-binding Rossmann-like Domain"/>
    <property type="match status" value="1"/>
</dbReference>
<reference evidence="4" key="1">
    <citation type="journal article" date="2023" name="Plant J.">
        <title>Genome sequences and population genomics provide insights into the demographic history, inbreeding, and mutation load of two 'living fossil' tree species of Dipteronia.</title>
        <authorList>
            <person name="Feng Y."/>
            <person name="Comes H.P."/>
            <person name="Chen J."/>
            <person name="Zhu S."/>
            <person name="Lu R."/>
            <person name="Zhang X."/>
            <person name="Li P."/>
            <person name="Qiu J."/>
            <person name="Olsen K.M."/>
            <person name="Qiu Y."/>
        </authorList>
    </citation>
    <scope>NUCLEOTIDE SEQUENCE</scope>
    <source>
        <strain evidence="4">KIB01</strain>
    </source>
</reference>
<keyword evidence="5" id="KW-1185">Reference proteome</keyword>
<dbReference type="GO" id="GO:0004764">
    <property type="term" value="F:shikimate 3-dehydrogenase (NADP+) activity"/>
    <property type="evidence" value="ECO:0007669"/>
    <property type="project" value="InterPro"/>
</dbReference>
<dbReference type="GO" id="GO:0009423">
    <property type="term" value="P:chorismate biosynthetic process"/>
    <property type="evidence" value="ECO:0007669"/>
    <property type="project" value="TreeGrafter"/>
</dbReference>
<organism evidence="4 5">
    <name type="scientific">Dipteronia dyeriana</name>
    <dbReference type="NCBI Taxonomy" id="168575"/>
    <lineage>
        <taxon>Eukaryota</taxon>
        <taxon>Viridiplantae</taxon>
        <taxon>Streptophyta</taxon>
        <taxon>Embryophyta</taxon>
        <taxon>Tracheophyta</taxon>
        <taxon>Spermatophyta</taxon>
        <taxon>Magnoliopsida</taxon>
        <taxon>eudicotyledons</taxon>
        <taxon>Gunneridae</taxon>
        <taxon>Pentapetalae</taxon>
        <taxon>rosids</taxon>
        <taxon>malvids</taxon>
        <taxon>Sapindales</taxon>
        <taxon>Sapindaceae</taxon>
        <taxon>Hippocastanoideae</taxon>
        <taxon>Acereae</taxon>
        <taxon>Dipteronia</taxon>
    </lineage>
</organism>
<dbReference type="Gene3D" id="3.20.20.70">
    <property type="entry name" value="Aldolase class I"/>
    <property type="match status" value="1"/>
</dbReference>
<gene>
    <name evidence="4" type="ORF">Ddye_016801</name>
</gene>